<keyword evidence="2" id="KW-1185">Reference proteome</keyword>
<organism evidence="1 2">
    <name type="scientific">Leptospira limi</name>
    <dbReference type="NCBI Taxonomy" id="2950023"/>
    <lineage>
        <taxon>Bacteria</taxon>
        <taxon>Pseudomonadati</taxon>
        <taxon>Spirochaetota</taxon>
        <taxon>Spirochaetia</taxon>
        <taxon>Leptospirales</taxon>
        <taxon>Leptospiraceae</taxon>
        <taxon>Leptospira</taxon>
    </lineage>
</organism>
<sequence length="113" mass="12311">MKGRVYVYVPTNKKYNYPKVEGLLYNTQEKRFSFLSEVDSNGKAIGETAGKAIRDFQTMNPGVGIIKVETKPISTTTQTPPKANVTTTQTNAKEKSGSSVLLVIAAIAAGFFF</sequence>
<evidence type="ECO:0000313" key="1">
    <source>
        <dbReference type="EMBL" id="MCW7462800.1"/>
    </source>
</evidence>
<name>A0ABT3LZ86_9LEPT</name>
<accession>A0ABT3LZ86</accession>
<comment type="caution">
    <text evidence="1">The sequence shown here is derived from an EMBL/GenBank/DDBJ whole genome shotgun (WGS) entry which is preliminary data.</text>
</comment>
<protein>
    <submittedName>
        <fullName evidence="1">Uncharacterized protein</fullName>
    </submittedName>
</protein>
<dbReference type="EMBL" id="JAMQPV010000001">
    <property type="protein sequence ID" value="MCW7462800.1"/>
    <property type="molecule type" value="Genomic_DNA"/>
</dbReference>
<gene>
    <name evidence="1" type="ORF">ND812_11925</name>
</gene>
<dbReference type="Proteomes" id="UP001209737">
    <property type="component" value="Unassembled WGS sequence"/>
</dbReference>
<evidence type="ECO:0000313" key="2">
    <source>
        <dbReference type="Proteomes" id="UP001209737"/>
    </source>
</evidence>
<reference evidence="1 2" key="1">
    <citation type="submission" date="2022-06" db="EMBL/GenBank/DDBJ databases">
        <title>Leptospira isolates from biofilms formed at urban environments.</title>
        <authorList>
            <person name="Ribeiro P.S."/>
            <person name="Sousa T."/>
            <person name="Carvalho N."/>
            <person name="Aburjaile F."/>
            <person name="Neves F."/>
            <person name="Oliveira D."/>
            <person name="Blanco L."/>
            <person name="Lima J."/>
            <person name="Costa F."/>
            <person name="Brenig B."/>
            <person name="Soares S."/>
            <person name="Ramos R."/>
            <person name="Goes-Neto A."/>
            <person name="Matiuzzi M."/>
            <person name="Azevedo V."/>
            <person name="Ristow P."/>
        </authorList>
    </citation>
    <scope>NUCLEOTIDE SEQUENCE [LARGE SCALE GENOMIC DNA]</scope>
    <source>
        <strain evidence="1 2">VSF25</strain>
    </source>
</reference>
<dbReference type="RefSeq" id="WP_265375639.1">
    <property type="nucleotide sequence ID" value="NZ_JAMQPV010000001.1"/>
</dbReference>
<proteinExistence type="predicted"/>